<evidence type="ECO:0000259" key="10">
    <source>
        <dbReference type="Pfam" id="PF07524"/>
    </source>
</evidence>
<dbReference type="InterPro" id="IPR019473">
    <property type="entry name" value="TFIID_su8_C"/>
</dbReference>
<evidence type="ECO:0000256" key="8">
    <source>
        <dbReference type="PROSITE-ProRule" id="PRU00221"/>
    </source>
</evidence>
<reference evidence="12" key="1">
    <citation type="journal article" date="2023" name="Mol. Phylogenet. Evol.">
        <title>Genome-scale phylogeny and comparative genomics of the fungal order Sordariales.</title>
        <authorList>
            <person name="Hensen N."/>
            <person name="Bonometti L."/>
            <person name="Westerberg I."/>
            <person name="Brannstrom I.O."/>
            <person name="Guillou S."/>
            <person name="Cros-Aarteil S."/>
            <person name="Calhoun S."/>
            <person name="Haridas S."/>
            <person name="Kuo A."/>
            <person name="Mondo S."/>
            <person name="Pangilinan J."/>
            <person name="Riley R."/>
            <person name="LaButti K."/>
            <person name="Andreopoulos B."/>
            <person name="Lipzen A."/>
            <person name="Chen C."/>
            <person name="Yan M."/>
            <person name="Daum C."/>
            <person name="Ng V."/>
            <person name="Clum A."/>
            <person name="Steindorff A."/>
            <person name="Ohm R.A."/>
            <person name="Martin F."/>
            <person name="Silar P."/>
            <person name="Natvig D.O."/>
            <person name="Lalanne C."/>
            <person name="Gautier V."/>
            <person name="Ament-Velasquez S.L."/>
            <person name="Kruys A."/>
            <person name="Hutchinson M.I."/>
            <person name="Powell A.J."/>
            <person name="Barry K."/>
            <person name="Miller A.N."/>
            <person name="Grigoriev I.V."/>
            <person name="Debuchy R."/>
            <person name="Gladieux P."/>
            <person name="Hiltunen Thoren M."/>
            <person name="Johannesson H."/>
        </authorList>
    </citation>
    <scope>NUCLEOTIDE SEQUENCE</scope>
    <source>
        <strain evidence="12">CBS 532.94</strain>
    </source>
</reference>
<keyword evidence="13" id="KW-1185">Reference proteome</keyword>
<dbReference type="GO" id="GO:0043022">
    <property type="term" value="F:ribosome binding"/>
    <property type="evidence" value="ECO:0007669"/>
    <property type="project" value="InterPro"/>
</dbReference>
<dbReference type="PROSITE" id="PS00678">
    <property type="entry name" value="WD_REPEATS_1"/>
    <property type="match status" value="4"/>
</dbReference>
<evidence type="ECO:0000256" key="4">
    <source>
        <dbReference type="ARBA" id="ARBA00022737"/>
    </source>
</evidence>
<evidence type="ECO:0000256" key="1">
    <source>
        <dbReference type="ARBA" id="ARBA00004123"/>
    </source>
</evidence>
<dbReference type="PROSITE" id="PS50294">
    <property type="entry name" value="WD_REPEATS_REGION"/>
    <property type="match status" value="6"/>
</dbReference>
<dbReference type="InterPro" id="IPR036322">
    <property type="entry name" value="WD40_repeat_dom_sf"/>
</dbReference>
<feature type="compositionally biased region" description="Basic residues" evidence="9">
    <location>
        <begin position="128"/>
        <end position="140"/>
    </location>
</feature>
<keyword evidence="3 8" id="KW-0853">WD repeat</keyword>
<dbReference type="Gene3D" id="2.130.10.10">
    <property type="entry name" value="YVTN repeat-like/Quinoprotein amine dehydrogenase"/>
    <property type="match status" value="1"/>
</dbReference>
<dbReference type="CDD" id="cd00076">
    <property type="entry name" value="HFD_SF"/>
    <property type="match status" value="1"/>
</dbReference>
<dbReference type="Gene3D" id="1.10.20.10">
    <property type="entry name" value="Histone, subunit A"/>
    <property type="match status" value="1"/>
</dbReference>
<dbReference type="InterPro" id="IPR006565">
    <property type="entry name" value="BTP"/>
</dbReference>
<dbReference type="AlphaFoldDB" id="A0AAN7CDL1"/>
<organism evidence="12 13">
    <name type="scientific">Achaetomium macrosporum</name>
    <dbReference type="NCBI Taxonomy" id="79813"/>
    <lineage>
        <taxon>Eukaryota</taxon>
        <taxon>Fungi</taxon>
        <taxon>Dikarya</taxon>
        <taxon>Ascomycota</taxon>
        <taxon>Pezizomycotina</taxon>
        <taxon>Sordariomycetes</taxon>
        <taxon>Sordariomycetidae</taxon>
        <taxon>Sordariales</taxon>
        <taxon>Chaetomiaceae</taxon>
        <taxon>Achaetomium</taxon>
    </lineage>
</organism>
<keyword evidence="6" id="KW-0804">Transcription</keyword>
<dbReference type="InterPro" id="IPR019775">
    <property type="entry name" value="WD40_repeat_CS"/>
</dbReference>
<keyword evidence="7" id="KW-0539">Nucleus</keyword>
<dbReference type="InterPro" id="IPR020472">
    <property type="entry name" value="WD40_PAC1"/>
</dbReference>
<evidence type="ECO:0000256" key="9">
    <source>
        <dbReference type="SAM" id="MobiDB-lite"/>
    </source>
</evidence>
<dbReference type="SMART" id="SM00320">
    <property type="entry name" value="WD40"/>
    <property type="match status" value="7"/>
</dbReference>
<name>A0AAN7CDL1_9PEZI</name>
<evidence type="ECO:0000313" key="13">
    <source>
        <dbReference type="Proteomes" id="UP001303760"/>
    </source>
</evidence>
<dbReference type="Pfam" id="PF10406">
    <property type="entry name" value="TAF8_C"/>
    <property type="match status" value="1"/>
</dbReference>
<comment type="similarity">
    <text evidence="2">Belongs to the WD repeat G protein beta family. Ribosomal protein RACK1 subfamily.</text>
</comment>
<evidence type="ECO:0000313" key="12">
    <source>
        <dbReference type="EMBL" id="KAK4240073.1"/>
    </source>
</evidence>
<dbReference type="GO" id="GO:0007165">
    <property type="term" value="P:signal transduction"/>
    <property type="evidence" value="ECO:0007669"/>
    <property type="project" value="UniProtKB-ARBA"/>
</dbReference>
<evidence type="ECO:0000256" key="7">
    <source>
        <dbReference type="ARBA" id="ARBA00023242"/>
    </source>
</evidence>
<feature type="repeat" description="WD" evidence="8">
    <location>
        <begin position="424"/>
        <end position="465"/>
    </location>
</feature>
<feature type="region of interest" description="Disordered" evidence="9">
    <location>
        <begin position="1"/>
        <end position="44"/>
    </location>
</feature>
<evidence type="ECO:0000256" key="6">
    <source>
        <dbReference type="ARBA" id="ARBA00023163"/>
    </source>
</evidence>
<dbReference type="CDD" id="cd00200">
    <property type="entry name" value="WD40"/>
    <property type="match status" value="1"/>
</dbReference>
<feature type="repeat" description="WD" evidence="8">
    <location>
        <begin position="653"/>
        <end position="681"/>
    </location>
</feature>
<comment type="caution">
    <text evidence="12">The sequence shown here is derived from an EMBL/GenBank/DDBJ whole genome shotgun (WGS) entry which is preliminary data.</text>
</comment>
<dbReference type="InterPro" id="IPR009072">
    <property type="entry name" value="Histone-fold"/>
</dbReference>
<dbReference type="PROSITE" id="PS50082">
    <property type="entry name" value="WD_REPEATS_2"/>
    <property type="match status" value="6"/>
</dbReference>
<proteinExistence type="inferred from homology"/>
<keyword evidence="5" id="KW-0805">Transcription regulation</keyword>
<dbReference type="Proteomes" id="UP001303760">
    <property type="component" value="Unassembled WGS sequence"/>
</dbReference>
<dbReference type="PRINTS" id="PR00320">
    <property type="entry name" value="GPROTEINBRPT"/>
</dbReference>
<feature type="repeat" description="WD" evidence="8">
    <location>
        <begin position="376"/>
        <end position="418"/>
    </location>
</feature>
<dbReference type="EMBL" id="MU860048">
    <property type="protein sequence ID" value="KAK4240073.1"/>
    <property type="molecule type" value="Genomic_DNA"/>
</dbReference>
<dbReference type="GO" id="GO:0005634">
    <property type="term" value="C:nucleus"/>
    <property type="evidence" value="ECO:0007669"/>
    <property type="project" value="UniProtKB-SubCell"/>
</dbReference>
<feature type="domain" description="Bromodomain associated" evidence="10">
    <location>
        <begin position="49"/>
        <end position="124"/>
    </location>
</feature>
<reference evidence="12" key="2">
    <citation type="submission" date="2023-05" db="EMBL/GenBank/DDBJ databases">
        <authorList>
            <consortium name="Lawrence Berkeley National Laboratory"/>
            <person name="Steindorff A."/>
            <person name="Hensen N."/>
            <person name="Bonometti L."/>
            <person name="Westerberg I."/>
            <person name="Brannstrom I.O."/>
            <person name="Guillou S."/>
            <person name="Cros-Aarteil S."/>
            <person name="Calhoun S."/>
            <person name="Haridas S."/>
            <person name="Kuo A."/>
            <person name="Mondo S."/>
            <person name="Pangilinan J."/>
            <person name="Riley R."/>
            <person name="Labutti K."/>
            <person name="Andreopoulos B."/>
            <person name="Lipzen A."/>
            <person name="Chen C."/>
            <person name="Yanf M."/>
            <person name="Daum C."/>
            <person name="Ng V."/>
            <person name="Clum A."/>
            <person name="Ohm R."/>
            <person name="Martin F."/>
            <person name="Silar P."/>
            <person name="Natvig D."/>
            <person name="Lalanne C."/>
            <person name="Gautier V."/>
            <person name="Ament-Velasquez S.L."/>
            <person name="Kruys A."/>
            <person name="Hutchinson M.I."/>
            <person name="Powell A.J."/>
            <person name="Barry K."/>
            <person name="Miller A.N."/>
            <person name="Grigoriev I.V."/>
            <person name="Debuchy R."/>
            <person name="Gladieux P."/>
            <person name="Thoren M.H."/>
            <person name="Johannesson H."/>
        </authorList>
    </citation>
    <scope>NUCLEOTIDE SEQUENCE</scope>
    <source>
        <strain evidence="12">CBS 532.94</strain>
    </source>
</reference>
<evidence type="ECO:0000256" key="5">
    <source>
        <dbReference type="ARBA" id="ARBA00023015"/>
    </source>
</evidence>
<feature type="compositionally biased region" description="Polar residues" evidence="9">
    <location>
        <begin position="212"/>
        <end position="225"/>
    </location>
</feature>
<dbReference type="SUPFAM" id="SSF50978">
    <property type="entry name" value="WD40 repeat-like"/>
    <property type="match status" value="1"/>
</dbReference>
<feature type="domain" description="Transcription factor TFIID subunit 8 C-terminal" evidence="11">
    <location>
        <begin position="174"/>
        <end position="196"/>
    </location>
</feature>
<gene>
    <name evidence="12" type="ORF">C8A03DRAFT_42359</name>
</gene>
<accession>A0AAN7CDL1</accession>
<dbReference type="InterPro" id="IPR045223">
    <property type="entry name" value="RACK1-like"/>
</dbReference>
<dbReference type="PANTHER" id="PTHR19868">
    <property type="entry name" value="RECEPTOR FOR ACTIVATED PROTEIN KINASE C RACK1"/>
    <property type="match status" value="1"/>
</dbReference>
<feature type="repeat" description="WD" evidence="8">
    <location>
        <begin position="509"/>
        <end position="546"/>
    </location>
</feature>
<feature type="region of interest" description="Disordered" evidence="9">
    <location>
        <begin position="201"/>
        <end position="241"/>
    </location>
</feature>
<dbReference type="InterPro" id="IPR001680">
    <property type="entry name" value="WD40_rpt"/>
</dbReference>
<evidence type="ECO:0000256" key="3">
    <source>
        <dbReference type="ARBA" id="ARBA00022574"/>
    </source>
</evidence>
<feature type="compositionally biased region" description="Low complexity" evidence="9">
    <location>
        <begin position="31"/>
        <end position="44"/>
    </location>
</feature>
<sequence>MATESRKRPAETDQIGSPTKRQRLQSAQSILSLGPPGSLPSYSPAITTDELAKKGLRRGIALALQKVGFDSAAPEAMESFAAMAEMYITSLVQDIKTFTNAARRSYPVPRDFEQGLARFNLNTSTLNPHRKPPIPRSKRLPKWEPLQTGDPLERDLPVLGDELDGAPDKAAKPYIPSSFPAFPSVHTYKYTPESVDAVTVSDDWGAFGPDAPTQTLDGSQTQPQKPQRPLAPDEIPHGDPKKMREAAAKEAKAGEGALRRLMRASKIAKQKEVWASAQRQPAQRERYNLWEAAMRELLEEDTKSKGREMGPAGMHGDKGRFEIADHSMLVNWEKSYYRKEVPRAGAPAKSSPFFHRSSNPRKDTKMAEQLILKGTLEGHNGWVTSLATSMENPNMLLSGSRDKTLIIWNLTRDETQYGYPKRSLHGHSHIVSDCVISSDGAYALSASWDKTLRLWELSTGTTTRRFVGHTNDVLSVSFSADNRQIVSGSRDRTIKLWNTLGDCKYTITDKGHTEWVSCVRFSPNPQNPVIVSSGWDKLVKVWELSSCKLQTDHIGHTGYINTVTISPDGSLCASGGKDGTTMLWDLNESKHLYSLNANDEIHALVFSPNRYWLCAATASSIIIFDLEKKSKVDELKPEFQNVGKKSREPECVSLAWSADGQTLFAGYTDNIIRAWGVMSRA</sequence>
<evidence type="ECO:0000259" key="11">
    <source>
        <dbReference type="Pfam" id="PF10406"/>
    </source>
</evidence>
<dbReference type="InterPro" id="IPR015943">
    <property type="entry name" value="WD40/YVTN_repeat-like_dom_sf"/>
</dbReference>
<protein>
    <submittedName>
        <fullName evidence="12">WD40-repeat-containing domain protein</fullName>
    </submittedName>
</protein>
<feature type="region of interest" description="Disordered" evidence="9">
    <location>
        <begin position="123"/>
        <end position="154"/>
    </location>
</feature>
<evidence type="ECO:0000256" key="2">
    <source>
        <dbReference type="ARBA" id="ARBA00007253"/>
    </source>
</evidence>
<dbReference type="Pfam" id="PF07524">
    <property type="entry name" value="Bromo_TP"/>
    <property type="match status" value="1"/>
</dbReference>
<dbReference type="Pfam" id="PF00400">
    <property type="entry name" value="WD40"/>
    <property type="match status" value="6"/>
</dbReference>
<feature type="repeat" description="WD" evidence="8">
    <location>
        <begin position="466"/>
        <end position="498"/>
    </location>
</feature>
<feature type="compositionally biased region" description="Basic and acidic residues" evidence="9">
    <location>
        <begin position="1"/>
        <end position="11"/>
    </location>
</feature>
<dbReference type="CDD" id="cd08049">
    <property type="entry name" value="TAF8"/>
    <property type="match status" value="1"/>
</dbReference>
<dbReference type="GO" id="GO:0045182">
    <property type="term" value="F:translation regulator activity"/>
    <property type="evidence" value="ECO:0007669"/>
    <property type="project" value="InterPro"/>
</dbReference>
<keyword evidence="4" id="KW-0677">Repeat</keyword>
<feature type="compositionally biased region" description="Polar residues" evidence="9">
    <location>
        <begin position="14"/>
        <end position="30"/>
    </location>
</feature>
<comment type="subcellular location">
    <subcellularLocation>
        <location evidence="1">Nucleus</location>
    </subcellularLocation>
</comment>
<feature type="repeat" description="WD" evidence="8">
    <location>
        <begin position="553"/>
        <end position="594"/>
    </location>
</feature>
<dbReference type="FunFam" id="2.130.10.10:FF:000039">
    <property type="entry name" value="Guanine nucleotide-binding protein subunit beta-like protein"/>
    <property type="match status" value="1"/>
</dbReference>
<dbReference type="GO" id="GO:0046982">
    <property type="term" value="F:protein heterodimerization activity"/>
    <property type="evidence" value="ECO:0007669"/>
    <property type="project" value="InterPro"/>
</dbReference>